<evidence type="ECO:0000256" key="5">
    <source>
        <dbReference type="ARBA" id="ARBA00022792"/>
    </source>
</evidence>
<organism evidence="11 12">
    <name type="scientific">Penicillium arizonense</name>
    <dbReference type="NCBI Taxonomy" id="1835702"/>
    <lineage>
        <taxon>Eukaryota</taxon>
        <taxon>Fungi</taxon>
        <taxon>Dikarya</taxon>
        <taxon>Ascomycota</taxon>
        <taxon>Pezizomycotina</taxon>
        <taxon>Eurotiomycetes</taxon>
        <taxon>Eurotiomycetidae</taxon>
        <taxon>Eurotiales</taxon>
        <taxon>Aspergillaceae</taxon>
        <taxon>Penicillium</taxon>
    </lineage>
</organism>
<dbReference type="InterPro" id="IPR018108">
    <property type="entry name" value="MCP_transmembrane"/>
</dbReference>
<dbReference type="OrthoDB" id="4275954at2759"/>
<feature type="repeat" description="Solcar" evidence="9">
    <location>
        <begin position="239"/>
        <end position="332"/>
    </location>
</feature>
<dbReference type="GO" id="GO:1990519">
    <property type="term" value="P:pyrimidine nucleotide import into mitochondrion"/>
    <property type="evidence" value="ECO:0007669"/>
    <property type="project" value="TreeGrafter"/>
</dbReference>
<keyword evidence="4" id="KW-0677">Repeat</keyword>
<dbReference type="RefSeq" id="XP_022482533.1">
    <property type="nucleotide sequence ID" value="XM_022637608.1"/>
</dbReference>
<evidence type="ECO:0000256" key="6">
    <source>
        <dbReference type="ARBA" id="ARBA00022989"/>
    </source>
</evidence>
<dbReference type="EMBL" id="LXJU01000068">
    <property type="protein sequence ID" value="OGE47067.1"/>
    <property type="molecule type" value="Genomic_DNA"/>
</dbReference>
<keyword evidence="6" id="KW-1133">Transmembrane helix</keyword>
<dbReference type="Proteomes" id="UP000177622">
    <property type="component" value="Unassembled WGS sequence"/>
</dbReference>
<evidence type="ECO:0000313" key="11">
    <source>
        <dbReference type="EMBL" id="OGE47067.1"/>
    </source>
</evidence>
<evidence type="ECO:0000256" key="3">
    <source>
        <dbReference type="ARBA" id="ARBA00022692"/>
    </source>
</evidence>
<keyword evidence="5" id="KW-0999">Mitochondrion inner membrane</keyword>
<feature type="repeat" description="Solcar" evidence="9">
    <location>
        <begin position="130"/>
        <end position="224"/>
    </location>
</feature>
<dbReference type="GeneID" id="34582342"/>
<dbReference type="InterPro" id="IPR049562">
    <property type="entry name" value="SLC25A33/36-like"/>
</dbReference>
<dbReference type="GO" id="GO:0015218">
    <property type="term" value="F:pyrimidine nucleotide transmembrane transporter activity"/>
    <property type="evidence" value="ECO:0007669"/>
    <property type="project" value="InterPro"/>
</dbReference>
<evidence type="ECO:0000256" key="7">
    <source>
        <dbReference type="ARBA" id="ARBA00023128"/>
    </source>
</evidence>
<feature type="repeat" description="Solcar" evidence="9">
    <location>
        <begin position="25"/>
        <end position="121"/>
    </location>
</feature>
<evidence type="ECO:0000256" key="1">
    <source>
        <dbReference type="ARBA" id="ARBA00004448"/>
    </source>
</evidence>
<evidence type="ECO:0000256" key="9">
    <source>
        <dbReference type="PROSITE-ProRule" id="PRU00282"/>
    </source>
</evidence>
<accession>A0A1F5L201</accession>
<dbReference type="GO" id="GO:0005743">
    <property type="term" value="C:mitochondrial inner membrane"/>
    <property type="evidence" value="ECO:0007669"/>
    <property type="project" value="UniProtKB-SubCell"/>
</dbReference>
<keyword evidence="8 9" id="KW-0472">Membrane</keyword>
<evidence type="ECO:0000256" key="10">
    <source>
        <dbReference type="RuleBase" id="RU000488"/>
    </source>
</evidence>
<sequence length="373" mass="41336">MPCGHHDRLNNVEAASMEYAAAHFSVDFIRTFAGASSGIASSIVTCPLDVIKVKLQAQGGLRRETASSRLPHANQSLLGVGRQVWLEKGLRGMYQGLGPSVLAYFPRWAIFFATYHRSHEAFDEWFDVNSQWVTSFMSSLTAGTFCITATNPILVIKTRLMSQTSISNRTYARPDWQYKSSFDAARQIYSKEGILAFYSGLTPALLGVSHLAIQFPLYEHLKRTFTGSGLGEENEKSRYNILGTLMAASVSKIVASSATYPHEVIRTRLHMQQSPKFTIPASPWYGGIMVTANTVWQKEGWRGFYAGMKTSMIRAVPASVTTIACVHADAPSKRLVFKGPWNVVVELFGFARSLAHQFGINKIQTEVCISTSR</sequence>
<proteinExistence type="inferred from homology"/>
<keyword evidence="3 9" id="KW-0812">Transmembrane</keyword>
<dbReference type="PANTHER" id="PTHR45829:SF1">
    <property type="entry name" value="CARRIER PROTEIN, PUTATIVE (AFU_ORTHOLOGUE AFUA_4G06780)-RELATED"/>
    <property type="match status" value="1"/>
</dbReference>
<dbReference type="PROSITE" id="PS50920">
    <property type="entry name" value="SOLCAR"/>
    <property type="match status" value="3"/>
</dbReference>
<keyword evidence="7" id="KW-0496">Mitochondrion</keyword>
<keyword evidence="2 10" id="KW-0813">Transport</keyword>
<evidence type="ECO:0000256" key="2">
    <source>
        <dbReference type="ARBA" id="ARBA00022448"/>
    </source>
</evidence>
<dbReference type="Gene3D" id="1.50.40.10">
    <property type="entry name" value="Mitochondrial carrier domain"/>
    <property type="match status" value="1"/>
</dbReference>
<dbReference type="InterPro" id="IPR023395">
    <property type="entry name" value="MCP_dom_sf"/>
</dbReference>
<comment type="subcellular location">
    <subcellularLocation>
        <location evidence="1">Mitochondrion inner membrane</location>
        <topology evidence="1">Multi-pass membrane protein</topology>
    </subcellularLocation>
</comment>
<evidence type="ECO:0000256" key="4">
    <source>
        <dbReference type="ARBA" id="ARBA00022737"/>
    </source>
</evidence>
<dbReference type="InterPro" id="IPR002067">
    <property type="entry name" value="MCP"/>
</dbReference>
<dbReference type="SUPFAM" id="SSF103506">
    <property type="entry name" value="Mitochondrial carrier"/>
    <property type="match status" value="1"/>
</dbReference>
<evidence type="ECO:0000313" key="12">
    <source>
        <dbReference type="Proteomes" id="UP000177622"/>
    </source>
</evidence>
<dbReference type="PANTHER" id="PTHR45829">
    <property type="entry name" value="MITOCHONDRIAL CARRIER PROTEIN RIM2"/>
    <property type="match status" value="1"/>
</dbReference>
<comment type="similarity">
    <text evidence="10">Belongs to the mitochondrial carrier (TC 2.A.29) family.</text>
</comment>
<dbReference type="PRINTS" id="PR00926">
    <property type="entry name" value="MITOCARRIER"/>
</dbReference>
<protein>
    <submittedName>
        <fullName evidence="11">Uncharacterized protein</fullName>
    </submittedName>
</protein>
<evidence type="ECO:0000256" key="8">
    <source>
        <dbReference type="ARBA" id="ARBA00023136"/>
    </source>
</evidence>
<comment type="caution">
    <text evidence="11">The sequence shown here is derived from an EMBL/GenBank/DDBJ whole genome shotgun (WGS) entry which is preliminary data.</text>
</comment>
<keyword evidence="12" id="KW-1185">Reference proteome</keyword>
<gene>
    <name evidence="11" type="ORF">PENARI_c068G07831</name>
</gene>
<name>A0A1F5L201_PENAI</name>
<reference evidence="11 12" key="1">
    <citation type="journal article" date="2016" name="Sci. Rep.">
        <title>Penicillium arizonense, a new, genome sequenced fungal species, reveals a high chemical diversity in secreted metabolites.</title>
        <authorList>
            <person name="Grijseels S."/>
            <person name="Nielsen J.C."/>
            <person name="Randelovic M."/>
            <person name="Nielsen J."/>
            <person name="Nielsen K.F."/>
            <person name="Workman M."/>
            <person name="Frisvad J.C."/>
        </authorList>
    </citation>
    <scope>NUCLEOTIDE SEQUENCE [LARGE SCALE GENOMIC DNA]</scope>
    <source>
        <strain evidence="11 12">CBS 141311</strain>
    </source>
</reference>
<dbReference type="Pfam" id="PF00153">
    <property type="entry name" value="Mito_carr"/>
    <property type="match status" value="3"/>
</dbReference>
<dbReference type="AlphaFoldDB" id="A0A1F5L201"/>